<proteinExistence type="predicted"/>
<dbReference type="EMBL" id="JBHUJD010000022">
    <property type="protein sequence ID" value="MFD2311777.1"/>
    <property type="molecule type" value="Genomic_DNA"/>
</dbReference>
<protein>
    <recommendedName>
        <fullName evidence="4">Biotin/lipoyl-binding protein</fullName>
    </recommendedName>
</protein>
<dbReference type="RefSeq" id="WP_265722378.1">
    <property type="nucleotide sequence ID" value="NZ_JAPIVK010000022.1"/>
</dbReference>
<reference evidence="3" key="1">
    <citation type="journal article" date="2019" name="Int. J. Syst. Evol. Microbiol.">
        <title>The Global Catalogue of Microorganisms (GCM) 10K type strain sequencing project: providing services to taxonomists for standard genome sequencing and annotation.</title>
        <authorList>
            <consortium name="The Broad Institute Genomics Platform"/>
            <consortium name="The Broad Institute Genome Sequencing Center for Infectious Disease"/>
            <person name="Wu L."/>
            <person name="Ma J."/>
        </authorList>
    </citation>
    <scope>NUCLEOTIDE SEQUENCE [LARGE SCALE GENOMIC DNA]</scope>
    <source>
        <strain evidence="3">KCTC 12848</strain>
    </source>
</reference>
<evidence type="ECO:0000313" key="2">
    <source>
        <dbReference type="EMBL" id="MFD2311777.1"/>
    </source>
</evidence>
<evidence type="ECO:0000256" key="1">
    <source>
        <dbReference type="SAM" id="SignalP"/>
    </source>
</evidence>
<sequence>MNPHHYFLGALLLIAAGSTSANAAAPVEADFTIREIELFPGLPGAAANHWLELTVESGENVKAGQRLAVQKNAAGEVVQEYTAGSDGEVVITARPSPGAPGDTILEIHTGAQGRL</sequence>
<feature type="chain" id="PRO_5047109166" description="Biotin/lipoyl-binding protein" evidence="1">
    <location>
        <begin position="24"/>
        <end position="115"/>
    </location>
</feature>
<comment type="caution">
    <text evidence="2">The sequence shown here is derived from an EMBL/GenBank/DDBJ whole genome shotgun (WGS) entry which is preliminary data.</text>
</comment>
<dbReference type="Proteomes" id="UP001597425">
    <property type="component" value="Unassembled WGS sequence"/>
</dbReference>
<evidence type="ECO:0008006" key="4">
    <source>
        <dbReference type="Google" id="ProtNLM"/>
    </source>
</evidence>
<name>A0ABW5EE88_9GAMM</name>
<accession>A0ABW5EE88</accession>
<keyword evidence="1" id="KW-0732">Signal</keyword>
<gene>
    <name evidence="2" type="ORF">ACFSKX_15215</name>
</gene>
<feature type="signal peptide" evidence="1">
    <location>
        <begin position="1"/>
        <end position="23"/>
    </location>
</feature>
<evidence type="ECO:0000313" key="3">
    <source>
        <dbReference type="Proteomes" id="UP001597425"/>
    </source>
</evidence>
<keyword evidence="3" id="KW-1185">Reference proteome</keyword>
<organism evidence="2 3">
    <name type="scientific">Microbulbifer halophilus</name>
    <dbReference type="NCBI Taxonomy" id="453963"/>
    <lineage>
        <taxon>Bacteria</taxon>
        <taxon>Pseudomonadati</taxon>
        <taxon>Pseudomonadota</taxon>
        <taxon>Gammaproteobacteria</taxon>
        <taxon>Cellvibrionales</taxon>
        <taxon>Microbulbiferaceae</taxon>
        <taxon>Microbulbifer</taxon>
    </lineage>
</organism>
<dbReference type="Gene3D" id="3.40.630.10">
    <property type="entry name" value="Zn peptidases"/>
    <property type="match status" value="1"/>
</dbReference>